<evidence type="ECO:0000313" key="4">
    <source>
        <dbReference type="EMBL" id="MBW7454351.1"/>
    </source>
</evidence>
<keyword evidence="5" id="KW-1185">Reference proteome</keyword>
<dbReference type="InterPro" id="IPR043129">
    <property type="entry name" value="ATPase_NBD"/>
</dbReference>
<protein>
    <submittedName>
        <fullName evidence="4">ROK family protein</fullName>
    </submittedName>
</protein>
<dbReference type="PANTHER" id="PTHR18964:SF149">
    <property type="entry name" value="BIFUNCTIONAL UDP-N-ACETYLGLUCOSAMINE 2-EPIMERASE_N-ACETYLMANNOSAMINE KINASE"/>
    <property type="match status" value="1"/>
</dbReference>
<evidence type="ECO:0000313" key="5">
    <source>
        <dbReference type="Proteomes" id="UP001519887"/>
    </source>
</evidence>
<proteinExistence type="inferred from homology"/>
<comment type="function">
    <text evidence="1">Transcriptional repressor of xylose-utilizing enzymes.</text>
</comment>
<comment type="caution">
    <text evidence="4">The sequence shown here is derived from an EMBL/GenBank/DDBJ whole genome shotgun (WGS) entry which is preliminary data.</text>
</comment>
<comment type="similarity">
    <text evidence="2">Belongs to the ROK (NagC/XylR) family.</text>
</comment>
<dbReference type="SUPFAM" id="SSF53067">
    <property type="entry name" value="Actin-like ATPase domain"/>
    <property type="match status" value="2"/>
</dbReference>
<gene>
    <name evidence="4" type="ORF">K0U00_09945</name>
</gene>
<reference evidence="4 5" key="1">
    <citation type="submission" date="2021-07" db="EMBL/GenBank/DDBJ databases">
        <title>Paenibacillus radiodurans sp. nov., isolated from the southeastern edge of Tengger Desert.</title>
        <authorList>
            <person name="Zhang G."/>
        </authorList>
    </citation>
    <scope>NUCLEOTIDE SEQUENCE [LARGE SCALE GENOMIC DNA]</scope>
    <source>
        <strain evidence="4 5">CCM 7311</strain>
    </source>
</reference>
<dbReference type="EMBL" id="JAHZIK010000189">
    <property type="protein sequence ID" value="MBW7454351.1"/>
    <property type="molecule type" value="Genomic_DNA"/>
</dbReference>
<evidence type="ECO:0000256" key="2">
    <source>
        <dbReference type="ARBA" id="ARBA00006479"/>
    </source>
</evidence>
<dbReference type="InterPro" id="IPR036390">
    <property type="entry name" value="WH_DNA-bd_sf"/>
</dbReference>
<dbReference type="Gene3D" id="3.30.420.40">
    <property type="match status" value="2"/>
</dbReference>
<keyword evidence="3" id="KW-0119">Carbohydrate metabolism</keyword>
<dbReference type="InterPro" id="IPR036388">
    <property type="entry name" value="WH-like_DNA-bd_sf"/>
</dbReference>
<dbReference type="SUPFAM" id="SSF46785">
    <property type="entry name" value="Winged helix' DNA-binding domain"/>
    <property type="match status" value="1"/>
</dbReference>
<keyword evidence="3" id="KW-0859">Xylose metabolism</keyword>
<dbReference type="PANTHER" id="PTHR18964">
    <property type="entry name" value="ROK (REPRESSOR, ORF, KINASE) FAMILY"/>
    <property type="match status" value="1"/>
</dbReference>
<dbReference type="Pfam" id="PF00480">
    <property type="entry name" value="ROK"/>
    <property type="match status" value="1"/>
</dbReference>
<evidence type="ECO:0000256" key="1">
    <source>
        <dbReference type="ARBA" id="ARBA00002486"/>
    </source>
</evidence>
<evidence type="ECO:0000256" key="3">
    <source>
        <dbReference type="ARBA" id="ARBA00022629"/>
    </source>
</evidence>
<dbReference type="Proteomes" id="UP001519887">
    <property type="component" value="Unassembled WGS sequence"/>
</dbReference>
<accession>A0ABS7C0S7</accession>
<name>A0ABS7C0S7_9BACL</name>
<dbReference type="RefSeq" id="WP_210045895.1">
    <property type="nucleotide sequence ID" value="NZ_JBHLVU010000015.1"/>
</dbReference>
<organism evidence="4 5">
    <name type="scientific">Paenibacillus sepulcri</name>
    <dbReference type="NCBI Taxonomy" id="359917"/>
    <lineage>
        <taxon>Bacteria</taxon>
        <taxon>Bacillati</taxon>
        <taxon>Bacillota</taxon>
        <taxon>Bacilli</taxon>
        <taxon>Bacillales</taxon>
        <taxon>Paenibacillaceae</taxon>
        <taxon>Paenibacillus</taxon>
    </lineage>
</organism>
<dbReference type="Gene3D" id="1.10.10.10">
    <property type="entry name" value="Winged helix-like DNA-binding domain superfamily/Winged helix DNA-binding domain"/>
    <property type="match status" value="1"/>
</dbReference>
<sequence length="402" mass="44180">MKKVTQQQIKQANMETVFRLIQTSKGASRASLSKVTQLSPTTISTIVDDLIKKSIVVESALIDNPGAGRKAITLEINNGSKYLIGMELNELGVTGTIYNLKNDPFITKTLLYNKKNHDKDEFLRLIVDLVRMLVDAVPDKTKELLGICIGVPGMLDSERRSIVVSTPLLIKDMEIINKLSLELPYPVYMENESLLAAIAEKEHFKKTTGPFIYLNVNKGLGVSIMINDKPMLGVSKVFPEIGHMSLDVNGPLCPCGNRGCFETMVSLTALTERTLMLMPEYKDSVLHKLTGSDPEKINELVIAQAVKLNDPLALAVVQEISRNLAYGIVNLINIFNPEVIVIGGRLSHLGEVLLASVVDIVHERALAPFSQACSIFLSRLNVNNVSAGASLYVLNKVLEEQI</sequence>
<dbReference type="InterPro" id="IPR000600">
    <property type="entry name" value="ROK"/>
</dbReference>